<feature type="transmembrane region" description="Helical" evidence="1">
    <location>
        <begin position="58"/>
        <end position="86"/>
    </location>
</feature>
<keyword evidence="1" id="KW-0812">Transmembrane</keyword>
<gene>
    <name evidence="2" type="ORF">SDC9_73530</name>
</gene>
<feature type="transmembrane region" description="Helical" evidence="1">
    <location>
        <begin position="92"/>
        <end position="113"/>
    </location>
</feature>
<organism evidence="2">
    <name type="scientific">bioreactor metagenome</name>
    <dbReference type="NCBI Taxonomy" id="1076179"/>
    <lineage>
        <taxon>unclassified sequences</taxon>
        <taxon>metagenomes</taxon>
        <taxon>ecological metagenomes</taxon>
    </lineage>
</organism>
<sequence>MTGFTKSHEIALLIATPFGEREDVVDLLGMRQLALLLTLLTEWMRFDKAVADSLPTSAVTFVGLAVPLVLVVLFVHDLLVLGTVLLTNSEPTAAGVGAGTFGFVGHWFTSLGIRKALRDCSHKALLDSVFLIIILS</sequence>
<comment type="caution">
    <text evidence="2">The sequence shown here is derived from an EMBL/GenBank/DDBJ whole genome shotgun (WGS) entry which is preliminary data.</text>
</comment>
<dbReference type="AlphaFoldDB" id="A0A644YEM4"/>
<accession>A0A644YEM4</accession>
<name>A0A644YEM4_9ZZZZ</name>
<keyword evidence="1" id="KW-0472">Membrane</keyword>
<protein>
    <submittedName>
        <fullName evidence="2">Uncharacterized protein</fullName>
    </submittedName>
</protein>
<evidence type="ECO:0000313" key="2">
    <source>
        <dbReference type="EMBL" id="MPM27025.1"/>
    </source>
</evidence>
<keyword evidence="1" id="KW-1133">Transmembrane helix</keyword>
<evidence type="ECO:0000256" key="1">
    <source>
        <dbReference type="SAM" id="Phobius"/>
    </source>
</evidence>
<proteinExistence type="predicted"/>
<dbReference type="EMBL" id="VSSQ01004888">
    <property type="protein sequence ID" value="MPM27025.1"/>
    <property type="molecule type" value="Genomic_DNA"/>
</dbReference>
<reference evidence="2" key="1">
    <citation type="submission" date="2019-08" db="EMBL/GenBank/DDBJ databases">
        <authorList>
            <person name="Kucharzyk K."/>
            <person name="Murdoch R.W."/>
            <person name="Higgins S."/>
            <person name="Loffler F."/>
        </authorList>
    </citation>
    <scope>NUCLEOTIDE SEQUENCE</scope>
</reference>